<comment type="similarity">
    <text evidence="1">Belongs to the peptidase M10A family. Matrix metalloproteinases (MMPs) subfamily.</text>
</comment>
<feature type="binding site" evidence="8">
    <location>
        <position position="235"/>
    </location>
    <ligand>
        <name>Ca(2+)</name>
        <dbReference type="ChEBI" id="CHEBI:29108"/>
        <label>1</label>
    </ligand>
</feature>
<keyword evidence="4" id="KW-0378">Hydrolase</keyword>
<accession>A0A6J1BX62</accession>
<feature type="binding site" evidence="8">
    <location>
        <position position="258"/>
    </location>
    <ligand>
        <name>Zn(2+)</name>
        <dbReference type="ChEBI" id="CHEBI:29105"/>
        <label>2</label>
        <note>catalytic</note>
    </ligand>
</feature>
<protein>
    <submittedName>
        <fullName evidence="12">Metalloendoproteinase 1-like</fullName>
    </submittedName>
</protein>
<evidence type="ECO:0000313" key="11">
    <source>
        <dbReference type="Proteomes" id="UP000504603"/>
    </source>
</evidence>
<evidence type="ECO:0000256" key="8">
    <source>
        <dbReference type="PIRSR" id="PIRSR621190-2"/>
    </source>
</evidence>
<dbReference type="InterPro" id="IPR033739">
    <property type="entry name" value="M10A_MMP"/>
</dbReference>
<dbReference type="AlphaFoldDB" id="A0A6J1BX62"/>
<dbReference type="Pfam" id="PF00413">
    <property type="entry name" value="Peptidase_M10"/>
    <property type="match status" value="1"/>
</dbReference>
<keyword evidence="5 8" id="KW-0862">Zinc</keyword>
<name>A0A6J1BX62_MOMCH</name>
<dbReference type="CDD" id="cd04278">
    <property type="entry name" value="ZnMc_MMP"/>
    <property type="match status" value="1"/>
</dbReference>
<keyword evidence="9" id="KW-0732">Signal</keyword>
<keyword evidence="8" id="KW-0106">Calcium</keyword>
<evidence type="ECO:0000313" key="12">
    <source>
        <dbReference type="RefSeq" id="XP_022133607.1"/>
    </source>
</evidence>
<feature type="binding site" evidence="8">
    <location>
        <position position="232"/>
    </location>
    <ligand>
        <name>Ca(2+)</name>
        <dbReference type="ChEBI" id="CHEBI:29108"/>
        <label>3</label>
    </ligand>
</feature>
<dbReference type="Pfam" id="PF01471">
    <property type="entry name" value="PG_binding_1"/>
    <property type="match status" value="1"/>
</dbReference>
<evidence type="ECO:0000259" key="10">
    <source>
        <dbReference type="SMART" id="SM00235"/>
    </source>
</evidence>
<organism evidence="11 12">
    <name type="scientific">Momordica charantia</name>
    <name type="common">Bitter gourd</name>
    <name type="synonym">Balsam pear</name>
    <dbReference type="NCBI Taxonomy" id="3673"/>
    <lineage>
        <taxon>Eukaryota</taxon>
        <taxon>Viridiplantae</taxon>
        <taxon>Streptophyta</taxon>
        <taxon>Embryophyta</taxon>
        <taxon>Tracheophyta</taxon>
        <taxon>Spermatophyta</taxon>
        <taxon>Magnoliopsida</taxon>
        <taxon>eudicotyledons</taxon>
        <taxon>Gunneridae</taxon>
        <taxon>Pentapetalae</taxon>
        <taxon>rosids</taxon>
        <taxon>fabids</taxon>
        <taxon>Cucurbitales</taxon>
        <taxon>Cucurbitaceae</taxon>
        <taxon>Momordiceae</taxon>
        <taxon>Momordica</taxon>
    </lineage>
</organism>
<keyword evidence="3 8" id="KW-0479">Metal-binding</keyword>
<feature type="binding site" evidence="8">
    <location>
        <position position="272"/>
    </location>
    <ligand>
        <name>Zn(2+)</name>
        <dbReference type="ChEBI" id="CHEBI:29105"/>
        <label>2</label>
        <note>catalytic</note>
    </ligand>
</feature>
<dbReference type="SUPFAM" id="SSF47090">
    <property type="entry name" value="PGBD-like"/>
    <property type="match status" value="1"/>
</dbReference>
<dbReference type="GO" id="GO:0006508">
    <property type="term" value="P:proteolysis"/>
    <property type="evidence" value="ECO:0007669"/>
    <property type="project" value="UniProtKB-KW"/>
</dbReference>
<feature type="binding site" evidence="8">
    <location>
        <position position="220"/>
    </location>
    <ligand>
        <name>Zn(2+)</name>
        <dbReference type="ChEBI" id="CHEBI:29105"/>
        <label>1</label>
    </ligand>
</feature>
<dbReference type="GO" id="GO:0031012">
    <property type="term" value="C:extracellular matrix"/>
    <property type="evidence" value="ECO:0007669"/>
    <property type="project" value="InterPro"/>
</dbReference>
<evidence type="ECO:0000256" key="9">
    <source>
        <dbReference type="SAM" id="SignalP"/>
    </source>
</evidence>
<dbReference type="GO" id="GO:0004222">
    <property type="term" value="F:metalloendopeptidase activity"/>
    <property type="evidence" value="ECO:0007669"/>
    <property type="project" value="InterPro"/>
</dbReference>
<sequence>MAFKFSLQLQVLFLLLACIAPHVILARDLGTHKSYRRLFPQYLEGSRKGHNIQGIHDVKLYLQRYGYMSANSVQPNDNAFDDALESGLKKYQQFFKLNVSGILERETLVLMSQPRCGCSDMFDAENHEVNKANTSSHYTFFPRNRKWPANRHYLTYGFIHNFPTNFMTPVVRAFEDWDFNTLFSFTQAPHVQAANIVLSFERGYHGDRFPFDGRWGVLAHAFGPNDGRVHFDADENWVVGMVADGFDVQMVALHELGHVLGLKHSADSQAIMWPYMEPNTVKGLSGDDIEGIRALYQS</sequence>
<feature type="binding site" description="in inhibited form" evidence="8">
    <location>
        <position position="116"/>
    </location>
    <ligand>
        <name>Zn(2+)</name>
        <dbReference type="ChEBI" id="CHEBI:29105"/>
        <label>2</label>
        <note>catalytic</note>
    </ligand>
</feature>
<dbReference type="PANTHER" id="PTHR10201:SF213">
    <property type="entry name" value="METALLOENDOPROTEINASE 2-MMP-LIKE"/>
    <property type="match status" value="1"/>
</dbReference>
<feature type="binding site" evidence="8">
    <location>
        <position position="205"/>
    </location>
    <ligand>
        <name>Zn(2+)</name>
        <dbReference type="ChEBI" id="CHEBI:29105"/>
        <label>1</label>
    </ligand>
</feature>
<dbReference type="GeneID" id="111006146"/>
<evidence type="ECO:0000256" key="1">
    <source>
        <dbReference type="ARBA" id="ARBA00009614"/>
    </source>
</evidence>
<dbReference type="InterPro" id="IPR006026">
    <property type="entry name" value="Peptidase_Metallo"/>
</dbReference>
<dbReference type="GO" id="GO:0030574">
    <property type="term" value="P:collagen catabolic process"/>
    <property type="evidence" value="ECO:0007669"/>
    <property type="project" value="TreeGrafter"/>
</dbReference>
<feature type="binding site" evidence="8">
    <location>
        <position position="254"/>
    </location>
    <ligand>
        <name>Zn(2+)</name>
        <dbReference type="ChEBI" id="CHEBI:29105"/>
        <label>2</label>
        <note>catalytic</note>
    </ligand>
</feature>
<dbReference type="PROSITE" id="PS51257">
    <property type="entry name" value="PROKAR_LIPOPROTEIN"/>
    <property type="match status" value="1"/>
</dbReference>
<dbReference type="PANTHER" id="PTHR10201">
    <property type="entry name" value="MATRIX METALLOPROTEINASE"/>
    <property type="match status" value="1"/>
</dbReference>
<evidence type="ECO:0000256" key="2">
    <source>
        <dbReference type="ARBA" id="ARBA00022670"/>
    </source>
</evidence>
<dbReference type="GO" id="GO:0008270">
    <property type="term" value="F:zinc ion binding"/>
    <property type="evidence" value="ECO:0007669"/>
    <property type="project" value="InterPro"/>
</dbReference>
<evidence type="ECO:0000256" key="6">
    <source>
        <dbReference type="ARBA" id="ARBA00023049"/>
    </source>
</evidence>
<feature type="binding site" evidence="8">
    <location>
        <position position="212"/>
    </location>
    <ligand>
        <name>Ca(2+)</name>
        <dbReference type="ChEBI" id="CHEBI:29108"/>
        <label>3</label>
    </ligand>
</feature>
<dbReference type="InterPro" id="IPR002477">
    <property type="entry name" value="Peptidoglycan-bd-like"/>
</dbReference>
<evidence type="ECO:0000256" key="5">
    <source>
        <dbReference type="ARBA" id="ARBA00022833"/>
    </source>
</evidence>
<dbReference type="KEGG" id="mcha:111006146"/>
<feature type="binding site" evidence="8">
    <location>
        <position position="235"/>
    </location>
    <ligand>
        <name>Ca(2+)</name>
        <dbReference type="ChEBI" id="CHEBI:29108"/>
        <label>3</label>
    </ligand>
</feature>
<feature type="binding site" evidence="8">
    <location>
        <position position="213"/>
    </location>
    <ligand>
        <name>Ca(2+)</name>
        <dbReference type="ChEBI" id="CHEBI:29108"/>
        <label>3</label>
    </ligand>
</feature>
<dbReference type="Proteomes" id="UP000504603">
    <property type="component" value="Unplaced"/>
</dbReference>
<feature type="signal peptide" evidence="9">
    <location>
        <begin position="1"/>
        <end position="26"/>
    </location>
</feature>
<evidence type="ECO:0000256" key="4">
    <source>
        <dbReference type="ARBA" id="ARBA00022801"/>
    </source>
</evidence>
<dbReference type="InterPro" id="IPR021190">
    <property type="entry name" value="Pept_M10A"/>
</dbReference>
<comment type="cofactor">
    <cofactor evidence="8">
        <name>Ca(2+)</name>
        <dbReference type="ChEBI" id="CHEBI:29108"/>
    </cofactor>
    <text evidence="8">Can bind about 5 Ca(2+) ions per subunit.</text>
</comment>
<feature type="active site" evidence="7">
    <location>
        <position position="255"/>
    </location>
</feature>
<reference evidence="12" key="1">
    <citation type="submission" date="2025-08" db="UniProtKB">
        <authorList>
            <consortium name="RefSeq"/>
        </authorList>
    </citation>
    <scope>IDENTIFICATION</scope>
    <source>
        <strain evidence="12">OHB3-1</strain>
    </source>
</reference>
<keyword evidence="2" id="KW-0645">Protease</keyword>
<feature type="binding site" evidence="8">
    <location>
        <position position="264"/>
    </location>
    <ligand>
        <name>Zn(2+)</name>
        <dbReference type="ChEBI" id="CHEBI:29105"/>
        <label>2</label>
        <note>catalytic</note>
    </ligand>
</feature>
<comment type="cofactor">
    <cofactor evidence="8">
        <name>Zn(2+)</name>
        <dbReference type="ChEBI" id="CHEBI:29105"/>
    </cofactor>
    <text evidence="8">Binds 2 Zn(2+) ions per subunit.</text>
</comment>
<feature type="chain" id="PRO_5027008960" evidence="9">
    <location>
        <begin position="27"/>
        <end position="298"/>
    </location>
</feature>
<keyword evidence="11" id="KW-1185">Reference proteome</keyword>
<keyword evidence="6" id="KW-0482">Metalloprotease</keyword>
<evidence type="ECO:0000256" key="7">
    <source>
        <dbReference type="PIRSR" id="PIRSR621190-1"/>
    </source>
</evidence>
<dbReference type="Gene3D" id="3.40.390.10">
    <property type="entry name" value="Collagenase (Catalytic Domain)"/>
    <property type="match status" value="1"/>
</dbReference>
<evidence type="ECO:0000256" key="3">
    <source>
        <dbReference type="ARBA" id="ARBA00022723"/>
    </source>
</evidence>
<feature type="domain" description="Peptidase metallopeptidase" evidence="10">
    <location>
        <begin position="143"/>
        <end position="298"/>
    </location>
</feature>
<dbReference type="OrthoDB" id="406838at2759"/>
<dbReference type="PRINTS" id="PR00138">
    <property type="entry name" value="MATRIXIN"/>
</dbReference>
<gene>
    <name evidence="12" type="primary">LOC111006146</name>
</gene>
<dbReference type="SUPFAM" id="SSF55486">
    <property type="entry name" value="Metalloproteases ('zincins'), catalytic domain"/>
    <property type="match status" value="1"/>
</dbReference>
<dbReference type="GO" id="GO:0030198">
    <property type="term" value="P:extracellular matrix organization"/>
    <property type="evidence" value="ECO:0007669"/>
    <property type="project" value="TreeGrafter"/>
</dbReference>
<dbReference type="InterPro" id="IPR001818">
    <property type="entry name" value="Pept_M10_metallopeptidase"/>
</dbReference>
<proteinExistence type="inferred from homology"/>
<dbReference type="InterPro" id="IPR036365">
    <property type="entry name" value="PGBD-like_sf"/>
</dbReference>
<feature type="binding site" evidence="8">
    <location>
        <position position="230"/>
    </location>
    <ligand>
        <name>Zn(2+)</name>
        <dbReference type="ChEBI" id="CHEBI:29105"/>
        <label>1</label>
    </ligand>
</feature>
<feature type="binding site" evidence="8">
    <location>
        <position position="207"/>
    </location>
    <ligand>
        <name>Zn(2+)</name>
        <dbReference type="ChEBI" id="CHEBI:29105"/>
        <label>1</label>
    </ligand>
</feature>
<dbReference type="RefSeq" id="XP_022133607.1">
    <property type="nucleotide sequence ID" value="XM_022277915.1"/>
</dbReference>
<dbReference type="InterPro" id="IPR024079">
    <property type="entry name" value="MetalloPept_cat_dom_sf"/>
</dbReference>
<dbReference type="SMART" id="SM00235">
    <property type="entry name" value="ZnMc"/>
    <property type="match status" value="1"/>
</dbReference>